<dbReference type="GO" id="GO:0016798">
    <property type="term" value="F:hydrolase activity, acting on glycosyl bonds"/>
    <property type="evidence" value="ECO:0007669"/>
    <property type="project" value="InterPro"/>
</dbReference>
<proteinExistence type="predicted"/>
<reference evidence="3" key="1">
    <citation type="journal article" date="2023" name="IMA Fungus">
        <title>Comparative genomic study of the Penicillium genus elucidates a diverse pangenome and 15 lateral gene transfer events.</title>
        <authorList>
            <person name="Petersen C."/>
            <person name="Sorensen T."/>
            <person name="Nielsen M.R."/>
            <person name="Sondergaard T.E."/>
            <person name="Sorensen J.L."/>
            <person name="Fitzpatrick D.A."/>
            <person name="Frisvad J.C."/>
            <person name="Nielsen K.L."/>
        </authorList>
    </citation>
    <scope>NUCLEOTIDE SEQUENCE</scope>
    <source>
        <strain evidence="3">IBT 17514</strain>
    </source>
</reference>
<feature type="domain" description="CBM-cenC" evidence="2">
    <location>
        <begin position="7"/>
        <end position="132"/>
    </location>
</feature>
<dbReference type="InterPro" id="IPR003305">
    <property type="entry name" value="CenC_carb-bd"/>
</dbReference>
<comment type="caution">
    <text evidence="3">The sequence shown here is derived from an EMBL/GenBank/DDBJ whole genome shotgun (WGS) entry which is preliminary data.</text>
</comment>
<sequence>MALSACNAIVNPGFESSVLFPWRPSTVNVATVSSGTSAYSGDYYLSLETAIDNGSNTISQVLKNLTPGKTYTFSAEAQVPYDSSEYCGIYVSSGHNITKGLITSQDLGMDTFGSWVTVTGSFVPKKSTETIHVAAGCDSEDNSVTGLVWLDAISLVPESGCASH</sequence>
<dbReference type="InterPro" id="IPR008979">
    <property type="entry name" value="Galactose-bd-like_sf"/>
</dbReference>
<organism evidence="3 4">
    <name type="scientific">Penicillium malachiteum</name>
    <dbReference type="NCBI Taxonomy" id="1324776"/>
    <lineage>
        <taxon>Eukaryota</taxon>
        <taxon>Fungi</taxon>
        <taxon>Dikarya</taxon>
        <taxon>Ascomycota</taxon>
        <taxon>Pezizomycotina</taxon>
        <taxon>Eurotiomycetes</taxon>
        <taxon>Eurotiomycetidae</taxon>
        <taxon>Eurotiales</taxon>
        <taxon>Aspergillaceae</taxon>
        <taxon>Penicillium</taxon>
    </lineage>
</organism>
<evidence type="ECO:0000259" key="2">
    <source>
        <dbReference type="Pfam" id="PF02018"/>
    </source>
</evidence>
<gene>
    <name evidence="3" type="ORF">N7493_004839</name>
</gene>
<keyword evidence="4" id="KW-1185">Reference proteome</keyword>
<dbReference type="AlphaFoldDB" id="A0AAD6HPZ9"/>
<name>A0AAD6HPZ9_9EURO</name>
<evidence type="ECO:0000313" key="3">
    <source>
        <dbReference type="EMBL" id="KAJ5728509.1"/>
    </source>
</evidence>
<keyword evidence="1" id="KW-0378">Hydrolase</keyword>
<protein>
    <recommendedName>
        <fullName evidence="2">CBM-cenC domain-containing protein</fullName>
    </recommendedName>
</protein>
<dbReference type="Pfam" id="PF02018">
    <property type="entry name" value="CBM_4_9"/>
    <property type="match status" value="1"/>
</dbReference>
<evidence type="ECO:0000256" key="1">
    <source>
        <dbReference type="ARBA" id="ARBA00022801"/>
    </source>
</evidence>
<reference evidence="3" key="2">
    <citation type="submission" date="2023-01" db="EMBL/GenBank/DDBJ databases">
        <authorList>
            <person name="Petersen C."/>
        </authorList>
    </citation>
    <scope>NUCLEOTIDE SEQUENCE</scope>
    <source>
        <strain evidence="3">IBT 17514</strain>
    </source>
</reference>
<accession>A0AAD6HPZ9</accession>
<dbReference type="Proteomes" id="UP001215712">
    <property type="component" value="Unassembled WGS sequence"/>
</dbReference>
<dbReference type="EMBL" id="JAQJAN010000005">
    <property type="protein sequence ID" value="KAJ5728509.1"/>
    <property type="molecule type" value="Genomic_DNA"/>
</dbReference>
<dbReference type="SUPFAM" id="SSF49785">
    <property type="entry name" value="Galactose-binding domain-like"/>
    <property type="match status" value="1"/>
</dbReference>
<evidence type="ECO:0000313" key="4">
    <source>
        <dbReference type="Proteomes" id="UP001215712"/>
    </source>
</evidence>
<dbReference type="Gene3D" id="2.60.120.260">
    <property type="entry name" value="Galactose-binding domain-like"/>
    <property type="match status" value="1"/>
</dbReference>